<gene>
    <name evidence="6" type="ORF">PAC_09940</name>
</gene>
<feature type="compositionally biased region" description="Polar residues" evidence="5">
    <location>
        <begin position="12"/>
        <end position="30"/>
    </location>
</feature>
<protein>
    <recommendedName>
        <fullName evidence="1">gamma-glutamylcyclotransferase</fullName>
        <ecNumber evidence="1">4.3.2.9</ecNumber>
    </recommendedName>
</protein>
<feature type="region of interest" description="Disordered" evidence="5">
    <location>
        <begin position="1"/>
        <end position="30"/>
    </location>
</feature>
<dbReference type="SUPFAM" id="SSF110857">
    <property type="entry name" value="Gamma-glutamyl cyclotransferase-like"/>
    <property type="match status" value="1"/>
</dbReference>
<reference evidence="6 7" key="1">
    <citation type="submission" date="2016-03" db="EMBL/GenBank/DDBJ databases">
        <authorList>
            <person name="Ploux O."/>
        </authorList>
    </citation>
    <scope>NUCLEOTIDE SEQUENCE [LARGE SCALE GENOMIC DNA]</scope>
    <source>
        <strain evidence="6 7">UAMH 11012</strain>
    </source>
</reference>
<evidence type="ECO:0000313" key="6">
    <source>
        <dbReference type="EMBL" id="CZR60045.1"/>
    </source>
</evidence>
<accession>A0A1L7X4U9</accession>
<dbReference type="InterPro" id="IPR017939">
    <property type="entry name" value="G-Glutamylcylcotransferase"/>
</dbReference>
<keyword evidence="2" id="KW-0456">Lyase</keyword>
<evidence type="ECO:0000313" key="7">
    <source>
        <dbReference type="Proteomes" id="UP000184330"/>
    </source>
</evidence>
<dbReference type="EMBL" id="FJOG01000015">
    <property type="protein sequence ID" value="CZR60045.1"/>
    <property type="molecule type" value="Genomic_DNA"/>
</dbReference>
<dbReference type="InterPro" id="IPR036568">
    <property type="entry name" value="GGCT-like_sf"/>
</dbReference>
<dbReference type="OrthoDB" id="2924818at2759"/>
<dbReference type="STRING" id="576137.A0A1L7X4U9"/>
<dbReference type="EC" id="4.3.2.9" evidence="1"/>
<sequence>MPAVTNDIMPTLESNQDSISEISSGASTPSSACLSIRPELTYGPPQPEAPLRFYFAYGSNLSLTQMSRRCPTATYHSFGILRNHTWKIGPRGYANVVPSSSSHSSSSSLQKSSAANKPVVYGALYTLQPSDEAALDYAEGVPFAYEKRDLYIEVLSMAPGNDRNGEGEGEVRVGQMVKALVYVDVKRTGLGIIKEEYVGRMNRSIRDARKMGCPEWYVRDVMRKGVPVEDIPDEEEMPE</sequence>
<dbReference type="GO" id="GO:0003839">
    <property type="term" value="F:gamma-glutamylcyclotransferase activity"/>
    <property type="evidence" value="ECO:0007669"/>
    <property type="project" value="UniProtKB-EC"/>
</dbReference>
<dbReference type="PANTHER" id="PTHR12935:SF0">
    <property type="entry name" value="GAMMA-GLUTAMYLCYCLOTRANSFERASE"/>
    <property type="match status" value="1"/>
</dbReference>
<evidence type="ECO:0000256" key="2">
    <source>
        <dbReference type="ARBA" id="ARBA00023239"/>
    </source>
</evidence>
<keyword evidence="7" id="KW-1185">Reference proteome</keyword>
<dbReference type="Gene3D" id="3.10.490.10">
    <property type="entry name" value="Gamma-glutamyl cyclotransferase-like"/>
    <property type="match status" value="1"/>
</dbReference>
<dbReference type="AlphaFoldDB" id="A0A1L7X4U9"/>
<feature type="binding site" evidence="4">
    <location>
        <begin position="54"/>
        <end position="59"/>
    </location>
    <ligand>
        <name>substrate</name>
    </ligand>
</feature>
<dbReference type="InterPro" id="IPR013024">
    <property type="entry name" value="GGCT-like"/>
</dbReference>
<name>A0A1L7X4U9_9HELO</name>
<evidence type="ECO:0000256" key="4">
    <source>
        <dbReference type="PIRSR" id="PIRSR617939-2"/>
    </source>
</evidence>
<feature type="active site" description="Proton acceptor" evidence="3">
    <location>
        <position position="139"/>
    </location>
</feature>
<evidence type="ECO:0000256" key="3">
    <source>
        <dbReference type="PIRSR" id="PIRSR617939-1"/>
    </source>
</evidence>
<dbReference type="CDD" id="cd06661">
    <property type="entry name" value="GGCT_like"/>
    <property type="match status" value="1"/>
</dbReference>
<proteinExistence type="predicted"/>
<dbReference type="PANTHER" id="PTHR12935">
    <property type="entry name" value="GAMMA-GLUTAMYLCYCLOTRANSFERASE"/>
    <property type="match status" value="1"/>
</dbReference>
<evidence type="ECO:0000256" key="1">
    <source>
        <dbReference type="ARBA" id="ARBA00012346"/>
    </source>
</evidence>
<dbReference type="Proteomes" id="UP000184330">
    <property type="component" value="Unassembled WGS sequence"/>
</dbReference>
<evidence type="ECO:0000256" key="5">
    <source>
        <dbReference type="SAM" id="MobiDB-lite"/>
    </source>
</evidence>
<organism evidence="6 7">
    <name type="scientific">Phialocephala subalpina</name>
    <dbReference type="NCBI Taxonomy" id="576137"/>
    <lineage>
        <taxon>Eukaryota</taxon>
        <taxon>Fungi</taxon>
        <taxon>Dikarya</taxon>
        <taxon>Ascomycota</taxon>
        <taxon>Pezizomycotina</taxon>
        <taxon>Leotiomycetes</taxon>
        <taxon>Helotiales</taxon>
        <taxon>Mollisiaceae</taxon>
        <taxon>Phialocephala</taxon>
        <taxon>Phialocephala fortinii species complex</taxon>
    </lineage>
</organism>